<feature type="non-terminal residue" evidence="1">
    <location>
        <position position="108"/>
    </location>
</feature>
<gene>
    <name evidence="1" type="ORF">Tci_896811</name>
</gene>
<dbReference type="AlphaFoldDB" id="A0A699UNM0"/>
<proteinExistence type="predicted"/>
<sequence>TSEQISAEHTSTTIAFTSGVSDAIPSSSCKRRKRITKKKVTPLVDVVDDALIKFDSASESDGDPSPYAPYAGWEILPTPFGKLAYSQLAFISSPSCSCARDCGWTSHL</sequence>
<protein>
    <submittedName>
        <fullName evidence="1">Uncharacterized protein</fullName>
    </submittedName>
</protein>
<feature type="non-terminal residue" evidence="1">
    <location>
        <position position="1"/>
    </location>
</feature>
<name>A0A699UNM0_TANCI</name>
<evidence type="ECO:0000313" key="1">
    <source>
        <dbReference type="EMBL" id="GFD24842.1"/>
    </source>
</evidence>
<comment type="caution">
    <text evidence="1">The sequence shown here is derived from an EMBL/GenBank/DDBJ whole genome shotgun (WGS) entry which is preliminary data.</text>
</comment>
<reference evidence="1" key="1">
    <citation type="journal article" date="2019" name="Sci. Rep.">
        <title>Draft genome of Tanacetum cinerariifolium, the natural source of mosquito coil.</title>
        <authorList>
            <person name="Yamashiro T."/>
            <person name="Shiraishi A."/>
            <person name="Satake H."/>
            <person name="Nakayama K."/>
        </authorList>
    </citation>
    <scope>NUCLEOTIDE SEQUENCE</scope>
</reference>
<dbReference type="EMBL" id="BKCJ011355681">
    <property type="protein sequence ID" value="GFD24842.1"/>
    <property type="molecule type" value="Genomic_DNA"/>
</dbReference>
<organism evidence="1">
    <name type="scientific">Tanacetum cinerariifolium</name>
    <name type="common">Dalmatian daisy</name>
    <name type="synonym">Chrysanthemum cinerariifolium</name>
    <dbReference type="NCBI Taxonomy" id="118510"/>
    <lineage>
        <taxon>Eukaryota</taxon>
        <taxon>Viridiplantae</taxon>
        <taxon>Streptophyta</taxon>
        <taxon>Embryophyta</taxon>
        <taxon>Tracheophyta</taxon>
        <taxon>Spermatophyta</taxon>
        <taxon>Magnoliopsida</taxon>
        <taxon>eudicotyledons</taxon>
        <taxon>Gunneridae</taxon>
        <taxon>Pentapetalae</taxon>
        <taxon>asterids</taxon>
        <taxon>campanulids</taxon>
        <taxon>Asterales</taxon>
        <taxon>Asteraceae</taxon>
        <taxon>Asteroideae</taxon>
        <taxon>Anthemideae</taxon>
        <taxon>Anthemidinae</taxon>
        <taxon>Tanacetum</taxon>
    </lineage>
</organism>
<accession>A0A699UNM0</accession>